<reference evidence="9" key="1">
    <citation type="journal article" date="2020" name="J Insects Food Feed">
        <title>The yellow mealworm (Tenebrio molitor) genome: a resource for the emerging insects as food and feed industry.</title>
        <authorList>
            <person name="Eriksson T."/>
            <person name="Andere A."/>
            <person name="Kelstrup H."/>
            <person name="Emery V."/>
            <person name="Picard C."/>
        </authorList>
    </citation>
    <scope>NUCLEOTIDE SEQUENCE</scope>
    <source>
        <strain evidence="9">Stoneville</strain>
        <tissue evidence="9">Whole head</tissue>
    </source>
</reference>
<dbReference type="InterPro" id="IPR005829">
    <property type="entry name" value="Sugar_transporter_CS"/>
</dbReference>
<keyword evidence="10" id="KW-1185">Reference proteome</keyword>
<feature type="transmembrane region" description="Helical" evidence="6">
    <location>
        <begin position="458"/>
        <end position="476"/>
    </location>
</feature>
<dbReference type="SUPFAM" id="SSF103473">
    <property type="entry name" value="MFS general substrate transporter"/>
    <property type="match status" value="1"/>
</dbReference>
<dbReference type="PROSITE" id="PS50850">
    <property type="entry name" value="MFS"/>
    <property type="match status" value="1"/>
</dbReference>
<dbReference type="PANTHER" id="PTHR48021:SF7">
    <property type="entry name" value="RH09188P"/>
    <property type="match status" value="1"/>
</dbReference>
<feature type="transmembrane region" description="Helical" evidence="6">
    <location>
        <begin position="637"/>
        <end position="657"/>
    </location>
</feature>
<protein>
    <recommendedName>
        <fullName evidence="8">Major facilitator superfamily (MFS) profile domain-containing protein</fullName>
    </recommendedName>
</protein>
<feature type="region of interest" description="Disordered" evidence="5">
    <location>
        <begin position="152"/>
        <end position="191"/>
    </location>
</feature>
<feature type="chain" id="PRO_5035254018" description="Major facilitator superfamily (MFS) profile domain-containing protein" evidence="7">
    <location>
        <begin position="25"/>
        <end position="1484"/>
    </location>
</feature>
<feature type="transmembrane region" description="Helical" evidence="6">
    <location>
        <begin position="399"/>
        <end position="419"/>
    </location>
</feature>
<feature type="transmembrane region" description="Helical" evidence="6">
    <location>
        <begin position="571"/>
        <end position="593"/>
    </location>
</feature>
<dbReference type="GO" id="GO:0016020">
    <property type="term" value="C:membrane"/>
    <property type="evidence" value="ECO:0007669"/>
    <property type="project" value="UniProtKB-SubCell"/>
</dbReference>
<feature type="region of interest" description="Disordered" evidence="5">
    <location>
        <begin position="1253"/>
        <end position="1275"/>
    </location>
</feature>
<feature type="transmembrane region" description="Helical" evidence="6">
    <location>
        <begin position="669"/>
        <end position="693"/>
    </location>
</feature>
<evidence type="ECO:0000313" key="10">
    <source>
        <dbReference type="Proteomes" id="UP000719412"/>
    </source>
</evidence>
<feature type="transmembrane region" description="Helical" evidence="6">
    <location>
        <begin position="705"/>
        <end position="726"/>
    </location>
</feature>
<gene>
    <name evidence="9" type="ORF">GEV33_009488</name>
</gene>
<dbReference type="EMBL" id="JABDTM020025412">
    <property type="protein sequence ID" value="KAH0813305.1"/>
    <property type="molecule type" value="Genomic_DNA"/>
</dbReference>
<name>A0A8J6L9L6_TENMO</name>
<evidence type="ECO:0000259" key="8">
    <source>
        <dbReference type="PROSITE" id="PS50850"/>
    </source>
</evidence>
<keyword evidence="3 6" id="KW-1133">Transmembrane helix</keyword>
<dbReference type="InterPro" id="IPR036259">
    <property type="entry name" value="MFS_trans_sf"/>
</dbReference>
<evidence type="ECO:0000256" key="7">
    <source>
        <dbReference type="SAM" id="SignalP"/>
    </source>
</evidence>
<evidence type="ECO:0000256" key="4">
    <source>
        <dbReference type="ARBA" id="ARBA00023136"/>
    </source>
</evidence>
<dbReference type="Gene3D" id="1.20.1250.20">
    <property type="entry name" value="MFS general substrate transporter like domains"/>
    <property type="match status" value="1"/>
</dbReference>
<dbReference type="Pfam" id="PF00083">
    <property type="entry name" value="Sugar_tr"/>
    <property type="match status" value="1"/>
</dbReference>
<proteinExistence type="predicted"/>
<comment type="caution">
    <text evidence="9">The sequence shown here is derived from an EMBL/GenBank/DDBJ whole genome shotgun (WGS) entry which is preliminary data.</text>
</comment>
<evidence type="ECO:0000256" key="1">
    <source>
        <dbReference type="ARBA" id="ARBA00004141"/>
    </source>
</evidence>
<feature type="domain" description="Major facilitator superfamily (MFS) profile" evidence="8">
    <location>
        <begin position="317"/>
        <end position="761"/>
    </location>
</feature>
<feature type="signal peptide" evidence="7">
    <location>
        <begin position="1"/>
        <end position="24"/>
    </location>
</feature>
<dbReference type="PANTHER" id="PTHR48021">
    <property type="match status" value="1"/>
</dbReference>
<evidence type="ECO:0000256" key="2">
    <source>
        <dbReference type="ARBA" id="ARBA00022692"/>
    </source>
</evidence>
<evidence type="ECO:0000256" key="5">
    <source>
        <dbReference type="SAM" id="MobiDB-lite"/>
    </source>
</evidence>
<accession>A0A8J6L9L6</accession>
<keyword evidence="7" id="KW-0732">Signal</keyword>
<keyword evidence="2 6" id="KW-0812">Transmembrane</keyword>
<dbReference type="GO" id="GO:0022857">
    <property type="term" value="F:transmembrane transporter activity"/>
    <property type="evidence" value="ECO:0007669"/>
    <property type="project" value="InterPro"/>
</dbReference>
<feature type="transmembrane region" description="Helical" evidence="6">
    <location>
        <begin position="852"/>
        <end position="871"/>
    </location>
</feature>
<dbReference type="InterPro" id="IPR020846">
    <property type="entry name" value="MFS_dom"/>
</dbReference>
<feature type="transmembrane region" description="Helical" evidence="6">
    <location>
        <begin position="425"/>
        <end position="446"/>
    </location>
</feature>
<evidence type="ECO:0000256" key="3">
    <source>
        <dbReference type="ARBA" id="ARBA00022989"/>
    </source>
</evidence>
<dbReference type="Proteomes" id="UP000719412">
    <property type="component" value="Unassembled WGS sequence"/>
</dbReference>
<reference evidence="9" key="2">
    <citation type="submission" date="2021-08" db="EMBL/GenBank/DDBJ databases">
        <authorList>
            <person name="Eriksson T."/>
        </authorList>
    </citation>
    <scope>NUCLEOTIDE SEQUENCE</scope>
    <source>
        <strain evidence="9">Stoneville</strain>
        <tissue evidence="9">Whole head</tissue>
    </source>
</reference>
<feature type="transmembrane region" description="Helical" evidence="6">
    <location>
        <begin position="608"/>
        <end position="630"/>
    </location>
</feature>
<feature type="transmembrane region" description="Helical" evidence="6">
    <location>
        <begin position="738"/>
        <end position="757"/>
    </location>
</feature>
<dbReference type="InterPro" id="IPR050549">
    <property type="entry name" value="MFS_Trehalose_Transporter"/>
</dbReference>
<dbReference type="FunFam" id="1.20.1250.20:FF:000249">
    <property type="entry name" value="facilitated trehalose transporter Tret1"/>
    <property type="match status" value="1"/>
</dbReference>
<feature type="compositionally biased region" description="Polar residues" evidence="5">
    <location>
        <begin position="168"/>
        <end position="183"/>
    </location>
</feature>
<sequence length="1484" mass="163862">MITYRVLSVAVLLMLVYAISTTTADEADHIREEELLILTNDEILSVHQMRRVDDGPQRATIKDKRKEKTRCVGPATLMAMKKICDMAQGDDVRRRWVVTKVNPTGKPQLTHIFEPPPPRKTEKIATCRRSAAASAAARLLVAERVWQADTMCSDTKSEHSGTDEEGETSPTNNTQYQPLQTKRPQTRKRSTWRGVAAQGLVTGAVMLSSASCGMPVGYSAVLLPQLKQPNETLRIDDEIGSWIVLTRYLGEKRARRVASDAPEVASARTSQDLHFSNSSLRESINHSCINLHFPNKPKSHSSLATELFEKSVTAFYTLLIRFNSAMMDFWKNLSIVDCFRPFDNFAICRRKSERNNNNYTYLCAAPSPEVFPPTSVHSAATPFGSLLSGLLMDRCGRKLALQIASLPLIVGWILIGLAPNHGVLLLGRLVAGLSAGLTAAAGQVLIGEVSEPQFRGMFSSVPFASYSFGILLVYALGSLLPWRYVAGLSTILPILSITIFFCLPESPVWLARNGKPERAREALLWLRGGNALQARHETEHLTERVDLEKKHAKTLTSNRQIFFRPEVIKPFIIINLFNLMQILSGTYIIVFYAVDILGQINGHSVDHFMAAVLTAAVRFAFSLVASLLLVMIGRRALAMTSGLGTTISALCLGTYLYPRDNCVSVNSGGYFAALCVLIYVATNTVGFMILPGVMLGELFPAKIRGLAGGLTFMIFNFALFAVAKAFPFVKNSVGVHGVFWIFGGSSLVASLFLYLMLPETKGKTLSQIEDYFQQDNVTWVARKRGEPEKTEDVYRVPRGLRKDFPAYLTAAPSFSSMRNDLVVFGQALGAARGCGLYLSAENSLVSMRLGLVYPFYLSPVIHLILSDLGFLKSRSHLPCLWNSEAATSMPMSVRPPRWPRSRIRNSCIASLLPAVVDHVEGGQGDVDIIGTNHRRIESLVLPPEGTAPRNSPKNVIRSTSTGHDFLEPVANWRAESRLWLGGDGGAFSGATEISLEGRRKFCYSRTRNEGVGLQRASRLNPASKGECEPAESSTLGVLENWKSVRTVRWYRHEFVLRGAAGLAIRSTAGSCHINILNGPIPANKGDRIMGMDSLIDVASRNAWLELAAADCSVPVPLLIERHRITANSIAASTHHIHVFSSFRSGRGVAFAGKNRTEAQTLKNESALMFVTCGKGLRKSSRVLLQTACFRSHQGRVSPETHYWPQATLRRFPPRFRRKNNGDRRFGEFSAEKAAQAGDTCWLAPTRGEGRLFRSRRKARGPSTDAFSGSSGPSTGLEGARALLRQDAYINDRQDSSDSQVVGTCCLNKSAEMALKYVTIAVVALICVEALSALSLAKVSPASRVLRRSSGNLRQHLRPPERHRRSVVVIVTLRQRTSCPPQGRRRRRDSTRSEITQRRLLQRSLASTASANASAEGTAETKEVCQGRTPCGWAVYNKMTRYIDYFMRNKCECSKEKKCLRDDDDISITAYVYRCKIDDSSKTTS</sequence>
<feature type="compositionally biased region" description="Polar residues" evidence="5">
    <location>
        <begin position="1264"/>
        <end position="1273"/>
    </location>
</feature>
<dbReference type="PROSITE" id="PS00217">
    <property type="entry name" value="SUGAR_TRANSPORT_2"/>
    <property type="match status" value="1"/>
</dbReference>
<dbReference type="InterPro" id="IPR005828">
    <property type="entry name" value="MFS_sugar_transport-like"/>
</dbReference>
<keyword evidence="4 6" id="KW-0472">Membrane</keyword>
<evidence type="ECO:0000313" key="9">
    <source>
        <dbReference type="EMBL" id="KAH0813305.1"/>
    </source>
</evidence>
<evidence type="ECO:0000256" key="6">
    <source>
        <dbReference type="SAM" id="Phobius"/>
    </source>
</evidence>
<comment type="subcellular location">
    <subcellularLocation>
        <location evidence="1">Membrane</location>
        <topology evidence="1">Multi-pass membrane protein</topology>
    </subcellularLocation>
</comment>
<organism evidence="9 10">
    <name type="scientific">Tenebrio molitor</name>
    <name type="common">Yellow mealworm beetle</name>
    <dbReference type="NCBI Taxonomy" id="7067"/>
    <lineage>
        <taxon>Eukaryota</taxon>
        <taxon>Metazoa</taxon>
        <taxon>Ecdysozoa</taxon>
        <taxon>Arthropoda</taxon>
        <taxon>Hexapoda</taxon>
        <taxon>Insecta</taxon>
        <taxon>Pterygota</taxon>
        <taxon>Neoptera</taxon>
        <taxon>Endopterygota</taxon>
        <taxon>Coleoptera</taxon>
        <taxon>Polyphaga</taxon>
        <taxon>Cucujiformia</taxon>
        <taxon>Tenebrionidae</taxon>
        <taxon>Tenebrio</taxon>
    </lineage>
</organism>